<dbReference type="EMBL" id="HBGN01037938">
    <property type="protein sequence ID" value="CAD9356015.1"/>
    <property type="molecule type" value="Transcribed_RNA"/>
</dbReference>
<sequence length="220" mass="24677">MDCVRQGEEDGDLWNVVEERVPQLLVIHIQVPYEHPNVFKATKDGKGGEVTLYLKPSKRFLQELSGQRPKTPATKLFVNWCATCETDKTMRSRFKCMASVRNIEKHNLGMVKSYNGKPVLVTESGCAKWGVTEDGGVNYLEMSANVHAWSFMAKKGFVSLIPKFQEISLDVGITIEAKDDDEMPECILAAVCMNSMDCMNVPSIPTSLRSRPTPVECRTR</sequence>
<protein>
    <recommendedName>
        <fullName evidence="1">Protein ENHANCED DISEASE RESISTANCE 2 C-terminal domain-containing protein</fullName>
    </recommendedName>
</protein>
<accession>A0A7S2EV63</accession>
<dbReference type="InterPro" id="IPR009769">
    <property type="entry name" value="EDR2_C"/>
</dbReference>
<feature type="domain" description="Protein ENHANCED DISEASE RESISTANCE 2 C-terminal" evidence="1">
    <location>
        <begin position="18"/>
        <end position="197"/>
    </location>
</feature>
<evidence type="ECO:0000313" key="2">
    <source>
        <dbReference type="EMBL" id="CAD9356015.1"/>
    </source>
</evidence>
<evidence type="ECO:0000259" key="1">
    <source>
        <dbReference type="Pfam" id="PF07059"/>
    </source>
</evidence>
<proteinExistence type="predicted"/>
<dbReference type="PANTHER" id="PTHR31558">
    <property type="entry name" value="CW14 PROTEIN"/>
    <property type="match status" value="1"/>
</dbReference>
<organism evidence="2">
    <name type="scientific">Ditylum brightwellii</name>
    <dbReference type="NCBI Taxonomy" id="49249"/>
    <lineage>
        <taxon>Eukaryota</taxon>
        <taxon>Sar</taxon>
        <taxon>Stramenopiles</taxon>
        <taxon>Ochrophyta</taxon>
        <taxon>Bacillariophyta</taxon>
        <taxon>Mediophyceae</taxon>
        <taxon>Lithodesmiophycidae</taxon>
        <taxon>Lithodesmiales</taxon>
        <taxon>Lithodesmiaceae</taxon>
        <taxon>Ditylum</taxon>
    </lineage>
</organism>
<gene>
    <name evidence="2" type="ORF">DBRI1063_LOCUS24291</name>
</gene>
<name>A0A7S2EV63_9STRA</name>
<dbReference type="Pfam" id="PF07059">
    <property type="entry name" value="EDR2_C"/>
    <property type="match status" value="1"/>
</dbReference>
<dbReference type="AlphaFoldDB" id="A0A7S2EV63"/>
<reference evidence="2" key="1">
    <citation type="submission" date="2021-01" db="EMBL/GenBank/DDBJ databases">
        <authorList>
            <person name="Corre E."/>
            <person name="Pelletier E."/>
            <person name="Niang G."/>
            <person name="Scheremetjew M."/>
            <person name="Finn R."/>
            <person name="Kale V."/>
            <person name="Holt S."/>
            <person name="Cochrane G."/>
            <person name="Meng A."/>
            <person name="Brown T."/>
            <person name="Cohen L."/>
        </authorList>
    </citation>
    <scope>NUCLEOTIDE SEQUENCE</scope>
    <source>
        <strain evidence="2">Pop2</strain>
    </source>
</reference>
<dbReference type="PANTHER" id="PTHR31558:SF35">
    <property type="entry name" value="PROTEIN ENHANCED DISEASE RESISTANCE 2 C-TERMINAL DOMAIN-CONTAINING PROTEIN"/>
    <property type="match status" value="1"/>
</dbReference>